<sequence length="82" mass="9276">MKQRCRVMIPAQAPETRQSKILFKTEWASLLMNAQKKEGERGMPFHEVTGDLLELQGDMGIVTLEGGILLPVPVYYIQMLEA</sequence>
<dbReference type="AlphaFoldDB" id="A0A413YD70"/>
<comment type="caution">
    <text evidence="2">The sequence shown here is derived from an EMBL/GenBank/DDBJ whole genome shotgun (WGS) entry which is preliminary data.</text>
</comment>
<dbReference type="EMBL" id="JAQMLA010000173">
    <property type="protein sequence ID" value="MDB8688973.1"/>
    <property type="molecule type" value="Genomic_DNA"/>
</dbReference>
<dbReference type="Proteomes" id="UP001212160">
    <property type="component" value="Unassembled WGS sequence"/>
</dbReference>
<protein>
    <submittedName>
        <fullName evidence="2">Uncharacterized protein</fullName>
    </submittedName>
</protein>
<accession>A0A413YD70</accession>
<dbReference type="EMBL" id="QRQE01000005">
    <property type="protein sequence ID" value="RHM80402.1"/>
    <property type="molecule type" value="Genomic_DNA"/>
</dbReference>
<reference evidence="2 3" key="1">
    <citation type="submission" date="2018-08" db="EMBL/GenBank/DDBJ databases">
        <title>A genome reference for cultivated species of the human gut microbiota.</title>
        <authorList>
            <person name="Zou Y."/>
            <person name="Xue W."/>
            <person name="Luo G."/>
        </authorList>
    </citation>
    <scope>NUCLEOTIDE SEQUENCE [LARGE SCALE GENOMIC DNA]</scope>
    <source>
        <strain evidence="2 3">AF33-12</strain>
    </source>
</reference>
<dbReference type="RefSeq" id="WP_118038600.1">
    <property type="nucleotide sequence ID" value="NZ_DAWDPA010000002.1"/>
</dbReference>
<reference evidence="1" key="2">
    <citation type="submission" date="2023-01" db="EMBL/GenBank/DDBJ databases">
        <title>Human gut microbiome strain richness.</title>
        <authorList>
            <person name="Chen-Liaw A."/>
        </authorList>
    </citation>
    <scope>NUCLEOTIDE SEQUENCE</scope>
    <source>
        <strain evidence="1">RTP21484st1_H11_RTP21484_190118</strain>
    </source>
</reference>
<name>A0A413YD70_MEDGN</name>
<evidence type="ECO:0000313" key="2">
    <source>
        <dbReference type="EMBL" id="RHM80402.1"/>
    </source>
</evidence>
<evidence type="ECO:0000313" key="3">
    <source>
        <dbReference type="Proteomes" id="UP000285610"/>
    </source>
</evidence>
<gene>
    <name evidence="2" type="ORF">DWZ50_02790</name>
    <name evidence="1" type="ORF">PNW85_20505</name>
</gene>
<organism evidence="2 3">
    <name type="scientific">Mediterraneibacter gnavus</name>
    <name type="common">Ruminococcus gnavus</name>
    <dbReference type="NCBI Taxonomy" id="33038"/>
    <lineage>
        <taxon>Bacteria</taxon>
        <taxon>Bacillati</taxon>
        <taxon>Bacillota</taxon>
        <taxon>Clostridia</taxon>
        <taxon>Lachnospirales</taxon>
        <taxon>Lachnospiraceae</taxon>
        <taxon>Mediterraneibacter</taxon>
    </lineage>
</organism>
<dbReference type="Proteomes" id="UP000285610">
    <property type="component" value="Unassembled WGS sequence"/>
</dbReference>
<evidence type="ECO:0000313" key="1">
    <source>
        <dbReference type="EMBL" id="MDB8688973.1"/>
    </source>
</evidence>
<proteinExistence type="predicted"/>